<name>K1Z498_9BACT</name>
<proteinExistence type="predicted"/>
<dbReference type="InterPro" id="IPR003737">
    <property type="entry name" value="GlcNAc_PI_deacetylase-related"/>
</dbReference>
<organism evidence="1">
    <name type="scientific">uncultured bacterium</name>
    <name type="common">gcode 4</name>
    <dbReference type="NCBI Taxonomy" id="1234023"/>
    <lineage>
        <taxon>Bacteria</taxon>
        <taxon>environmental samples</taxon>
    </lineage>
</organism>
<comment type="caution">
    <text evidence="1">The sequence shown here is derived from an EMBL/GenBank/DDBJ whole genome shotgun (WGS) entry which is preliminary data.</text>
</comment>
<dbReference type="AlphaFoldDB" id="K1Z498"/>
<dbReference type="InterPro" id="IPR024078">
    <property type="entry name" value="LmbE-like_dom_sf"/>
</dbReference>
<sequence>MRDPVLTQELRVLCMNENNKIVIFSPHFDDAMFSCAGTIADFIKQGREVIVCTVFSGKSLSNNLSEFAKKICSSNSVEMREEENDRIVHLMGAKSVNLGYLDAIFRLDSNGICIHDSWKKIFNSCISDNNERKLLQDILVKISNVVRTEKADFYFPLSIGNHIDHCLVNTVAKMLIERFKLNNIIFYEDLPYANKGDICGNLESAYEVVNCNVIDIEYKIKAISGYHYGLSIGDGSDKILSEIEQYALKLNPELGCCERFWRFKQSGVWKIIRLLKLFSLVAQWQERHPPCFI</sequence>
<evidence type="ECO:0000313" key="1">
    <source>
        <dbReference type="EMBL" id="EKD44377.1"/>
    </source>
</evidence>
<dbReference type="Gene3D" id="3.40.50.10320">
    <property type="entry name" value="LmbE-like"/>
    <property type="match status" value="1"/>
</dbReference>
<reference evidence="1" key="1">
    <citation type="journal article" date="2012" name="Science">
        <title>Fermentation, hydrogen, and sulfur metabolism in multiple uncultivated bacterial phyla.</title>
        <authorList>
            <person name="Wrighton K.C."/>
            <person name="Thomas B.C."/>
            <person name="Sharon I."/>
            <person name="Miller C.S."/>
            <person name="Castelle C.J."/>
            <person name="VerBerkmoes N.C."/>
            <person name="Wilkins M.J."/>
            <person name="Hettich R.L."/>
            <person name="Lipton M.S."/>
            <person name="Williams K.H."/>
            <person name="Long P.E."/>
            <person name="Banfield J.F."/>
        </authorList>
    </citation>
    <scope>NUCLEOTIDE SEQUENCE [LARGE SCALE GENOMIC DNA]</scope>
</reference>
<gene>
    <name evidence="1" type="ORF">ACD_71C00159G0003</name>
</gene>
<accession>K1Z498</accession>
<dbReference type="EMBL" id="AMFJ01028890">
    <property type="protein sequence ID" value="EKD44377.1"/>
    <property type="molecule type" value="Genomic_DNA"/>
</dbReference>
<dbReference type="SUPFAM" id="SSF102588">
    <property type="entry name" value="LmbE-like"/>
    <property type="match status" value="1"/>
</dbReference>
<dbReference type="Pfam" id="PF02585">
    <property type="entry name" value="PIG-L"/>
    <property type="match status" value="1"/>
</dbReference>
<protein>
    <submittedName>
        <fullName evidence="1">LmbE family protein</fullName>
    </submittedName>
</protein>